<sequence length="376" mass="43127">MDWLLIVLEYSVFTVPIGIGFWLSFRWFVQKRTYERVLFIVSFLLPVTSVLSLIKVFYILELGPKEPAFLPVNFIFALGIVLSVYIVIFLTTGKYVAIPNKIEIIGIGFLIISSFFIQNKIRIFDYVSWGLIGIAVIHLARGFAYSTYGSKREKRIYVFVVIFSSISILLKLLFYLSLISLKPAIYISLTLMFLSFLHATFVMRDIGAKMPSRPLEKQVFNEKVSIFRRLIVVSLIATLIMSISTVFGYNSYKTQKDNIISNLQDKIQNAAFTITDKLNIYLVDSFENYLTYLAQTLEVDNISKAKSQIKTFYETHKDTFASVTLMNNKGVIVYTYPYTYSIGINIANQPHVKEALETKKVTPDFITYSSFLSIFI</sequence>
<keyword evidence="3" id="KW-1185">Reference proteome</keyword>
<feature type="transmembrane region" description="Helical" evidence="1">
    <location>
        <begin position="226"/>
        <end position="249"/>
    </location>
</feature>
<protein>
    <submittedName>
        <fullName evidence="2">Hypothetical membrane protein</fullName>
    </submittedName>
</protein>
<feature type="transmembrane region" description="Helical" evidence="1">
    <location>
        <begin position="184"/>
        <end position="206"/>
    </location>
</feature>
<gene>
    <name evidence="2" type="ordered locus">CSE_15750</name>
</gene>
<dbReference type="KEGG" id="cex:CSE_15750"/>
<organism evidence="2 3">
    <name type="scientific">Caldisericum exile (strain DSM 21853 / NBRC 104410 / AZM16c01)</name>
    <dbReference type="NCBI Taxonomy" id="511051"/>
    <lineage>
        <taxon>Bacteria</taxon>
        <taxon>Pseudomonadati</taxon>
        <taxon>Caldisericota/Cryosericota group</taxon>
        <taxon>Caldisericota</taxon>
        <taxon>Caldisericia</taxon>
        <taxon>Caldisericales</taxon>
        <taxon>Caldisericaceae</taxon>
        <taxon>Caldisericum</taxon>
    </lineage>
</organism>
<evidence type="ECO:0000256" key="1">
    <source>
        <dbReference type="SAM" id="Phobius"/>
    </source>
</evidence>
<feature type="transmembrane region" description="Helical" evidence="1">
    <location>
        <begin position="127"/>
        <end position="144"/>
    </location>
</feature>
<keyword evidence="1" id="KW-1133">Transmembrane helix</keyword>
<dbReference type="EMBL" id="AP012051">
    <property type="protein sequence ID" value="BAL81701.1"/>
    <property type="molecule type" value="Genomic_DNA"/>
</dbReference>
<reference evidence="2 3" key="1">
    <citation type="submission" date="2011-01" db="EMBL/GenBank/DDBJ databases">
        <title>Whole genome sequence of Caldisericum exile AZM16c01.</title>
        <authorList>
            <person name="Narita-Yamada S."/>
            <person name="Kawakoshi A."/>
            <person name="Nakamura S."/>
            <person name="Sasagawa M."/>
            <person name="Fukada J."/>
            <person name="Sekine M."/>
            <person name="Kato Y."/>
            <person name="Fukai R."/>
            <person name="Sasaki K."/>
            <person name="Hanamaki A."/>
            <person name="Narita H."/>
            <person name="Konno Y."/>
            <person name="Mori K."/>
            <person name="Yamazaki S."/>
            <person name="Suzuki K."/>
            <person name="Fujita N."/>
        </authorList>
    </citation>
    <scope>NUCLEOTIDE SEQUENCE [LARGE SCALE GENOMIC DNA]</scope>
    <source>
        <strain evidence="3">DSM 21853 / NBRC 104410 / AZM16c01</strain>
    </source>
</reference>
<name>A0A7U6GG22_CALEA</name>
<feature type="transmembrane region" description="Helical" evidence="1">
    <location>
        <begin position="37"/>
        <end position="60"/>
    </location>
</feature>
<feature type="transmembrane region" description="Helical" evidence="1">
    <location>
        <begin position="72"/>
        <end position="90"/>
    </location>
</feature>
<feature type="transmembrane region" description="Helical" evidence="1">
    <location>
        <begin position="102"/>
        <end position="121"/>
    </location>
</feature>
<dbReference type="AlphaFoldDB" id="A0A7U6GG22"/>
<evidence type="ECO:0000313" key="2">
    <source>
        <dbReference type="EMBL" id="BAL81701.1"/>
    </source>
</evidence>
<feature type="transmembrane region" description="Helical" evidence="1">
    <location>
        <begin position="6"/>
        <end position="25"/>
    </location>
</feature>
<proteinExistence type="predicted"/>
<dbReference type="Proteomes" id="UP000004793">
    <property type="component" value="Chromosome"/>
</dbReference>
<dbReference type="RefSeq" id="WP_014454095.1">
    <property type="nucleotide sequence ID" value="NC_017096.1"/>
</dbReference>
<keyword evidence="1" id="KW-0812">Transmembrane</keyword>
<feature type="transmembrane region" description="Helical" evidence="1">
    <location>
        <begin position="156"/>
        <end position="178"/>
    </location>
</feature>
<evidence type="ECO:0000313" key="3">
    <source>
        <dbReference type="Proteomes" id="UP000004793"/>
    </source>
</evidence>
<keyword evidence="1" id="KW-0472">Membrane</keyword>
<accession>A0A7U6GG22</accession>